<gene>
    <name evidence="4" type="ORF">RHOBADRAFT_12489</name>
</gene>
<feature type="transmembrane region" description="Helical" evidence="3">
    <location>
        <begin position="47"/>
        <end position="66"/>
    </location>
</feature>
<evidence type="ECO:0000256" key="2">
    <source>
        <dbReference type="ARBA" id="ARBA00006727"/>
    </source>
</evidence>
<dbReference type="InterPro" id="IPR011701">
    <property type="entry name" value="MFS"/>
</dbReference>
<dbReference type="RefSeq" id="XP_018272820.1">
    <property type="nucleotide sequence ID" value="XM_018412095.1"/>
</dbReference>
<dbReference type="OrthoDB" id="6499973at2759"/>
<feature type="transmembrane region" description="Helical" evidence="3">
    <location>
        <begin position="73"/>
        <end position="92"/>
    </location>
</feature>
<feature type="transmembrane region" description="Helical" evidence="3">
    <location>
        <begin position="275"/>
        <end position="292"/>
    </location>
</feature>
<protein>
    <recommendedName>
        <fullName evidence="6">Major facilitator superfamily (MFS) profile domain-containing protein</fullName>
    </recommendedName>
</protein>
<evidence type="ECO:0000313" key="4">
    <source>
        <dbReference type="EMBL" id="KPV76771.1"/>
    </source>
</evidence>
<dbReference type="PANTHER" id="PTHR11360">
    <property type="entry name" value="MONOCARBOXYLATE TRANSPORTER"/>
    <property type="match status" value="1"/>
</dbReference>
<dbReference type="SUPFAM" id="SSF103473">
    <property type="entry name" value="MFS general substrate transporter"/>
    <property type="match status" value="1"/>
</dbReference>
<evidence type="ECO:0008006" key="6">
    <source>
        <dbReference type="Google" id="ProtNLM"/>
    </source>
</evidence>
<keyword evidence="3" id="KW-0472">Membrane</keyword>
<feature type="transmembrane region" description="Helical" evidence="3">
    <location>
        <begin position="98"/>
        <end position="121"/>
    </location>
</feature>
<dbReference type="Pfam" id="PF07690">
    <property type="entry name" value="MFS_1"/>
    <property type="match status" value="1"/>
</dbReference>
<sequence length="419" mass="44795">DGGLRAWLNVVGGFLVLFSSFGVVNALGAVQAYYEQFLFPTKSSSDIAWIGSCQLCLFFLCSLVVGPLFDKGYFHSIMAAGSAMWLLSIFLIPQVTTYGTMMGVQGILGGLGVGFLFLPSMTVQSHWFAKRRALAIGIVASGSSAGGVCFPIMLNRLFADPDVGFKNGVRACGYVVLACLLIANSIMRPNPARKHIQKPPPPPLKDMFDGPFTCLALGAFLISFGIWFPNFYEQLYFQYHGASPNVVTYALALFNAGSSFGRIIPNLFADFVGPFNVQAVCCFGAAAMAFLMRVMTTQALLIAHAILYGFFSGAFIALVSPLTVSMSRDLSEIGLRQGIAFLIVAGSSVGCNPIAGRLLSNNGGDWIHPIVFAGASLSSPFSSSPISLTSSVTPPSPRLSVTNRANLTLSPRLDLQVRR</sequence>
<dbReference type="GO" id="GO:0016020">
    <property type="term" value="C:membrane"/>
    <property type="evidence" value="ECO:0007669"/>
    <property type="project" value="UniProtKB-SubCell"/>
</dbReference>
<organism evidence="4 5">
    <name type="scientific">Rhodotorula graminis (strain WP1)</name>
    <dbReference type="NCBI Taxonomy" id="578459"/>
    <lineage>
        <taxon>Eukaryota</taxon>
        <taxon>Fungi</taxon>
        <taxon>Dikarya</taxon>
        <taxon>Basidiomycota</taxon>
        <taxon>Pucciniomycotina</taxon>
        <taxon>Microbotryomycetes</taxon>
        <taxon>Sporidiobolales</taxon>
        <taxon>Sporidiobolaceae</taxon>
        <taxon>Rhodotorula</taxon>
    </lineage>
</organism>
<name>A0A194SBI4_RHOGW</name>
<accession>A0A194SBI4</accession>
<dbReference type="AlphaFoldDB" id="A0A194SBI4"/>
<dbReference type="OMA" id="IRAPIDM"/>
<keyword evidence="3" id="KW-0812">Transmembrane</keyword>
<feature type="transmembrane region" description="Helical" evidence="3">
    <location>
        <begin position="133"/>
        <end position="153"/>
    </location>
</feature>
<dbReference type="InterPro" id="IPR050327">
    <property type="entry name" value="Proton-linked_MCT"/>
</dbReference>
<feature type="non-terminal residue" evidence="4">
    <location>
        <position position="1"/>
    </location>
</feature>
<proteinExistence type="inferred from homology"/>
<dbReference type="GO" id="GO:0022857">
    <property type="term" value="F:transmembrane transporter activity"/>
    <property type="evidence" value="ECO:0007669"/>
    <property type="project" value="InterPro"/>
</dbReference>
<feature type="transmembrane region" description="Helical" evidence="3">
    <location>
        <begin position="7"/>
        <end position="27"/>
    </location>
</feature>
<dbReference type="Proteomes" id="UP000053890">
    <property type="component" value="Unassembled WGS sequence"/>
</dbReference>
<dbReference type="EMBL" id="KQ474075">
    <property type="protein sequence ID" value="KPV76771.1"/>
    <property type="molecule type" value="Genomic_DNA"/>
</dbReference>
<comment type="similarity">
    <text evidence="2">Belongs to the major facilitator superfamily. Monocarboxylate porter (TC 2.A.1.13) family.</text>
</comment>
<reference evidence="4 5" key="1">
    <citation type="journal article" date="2015" name="Front. Microbiol.">
        <title>Genome sequence of the plant growth promoting endophytic yeast Rhodotorula graminis WP1.</title>
        <authorList>
            <person name="Firrincieli A."/>
            <person name="Otillar R."/>
            <person name="Salamov A."/>
            <person name="Schmutz J."/>
            <person name="Khan Z."/>
            <person name="Redman R.S."/>
            <person name="Fleck N.D."/>
            <person name="Lindquist E."/>
            <person name="Grigoriev I.V."/>
            <person name="Doty S.L."/>
        </authorList>
    </citation>
    <scope>NUCLEOTIDE SEQUENCE [LARGE SCALE GENOMIC DNA]</scope>
    <source>
        <strain evidence="4 5">WP1</strain>
    </source>
</reference>
<keyword evidence="3" id="KW-1133">Transmembrane helix</keyword>
<dbReference type="InterPro" id="IPR036259">
    <property type="entry name" value="MFS_trans_sf"/>
</dbReference>
<evidence type="ECO:0000256" key="3">
    <source>
        <dbReference type="SAM" id="Phobius"/>
    </source>
</evidence>
<keyword evidence="5" id="KW-1185">Reference proteome</keyword>
<comment type="subcellular location">
    <subcellularLocation>
        <location evidence="1">Membrane</location>
        <topology evidence="1">Multi-pass membrane protein</topology>
    </subcellularLocation>
</comment>
<feature type="transmembrane region" description="Helical" evidence="3">
    <location>
        <begin position="299"/>
        <end position="319"/>
    </location>
</feature>
<dbReference type="GeneID" id="28972544"/>
<dbReference type="PANTHER" id="PTHR11360:SF234">
    <property type="entry name" value="MFS-TYPE TRANSPORTER DBAD-RELATED"/>
    <property type="match status" value="1"/>
</dbReference>
<feature type="transmembrane region" description="Helical" evidence="3">
    <location>
        <begin position="339"/>
        <end position="359"/>
    </location>
</feature>
<feature type="transmembrane region" description="Helical" evidence="3">
    <location>
        <begin position="208"/>
        <end position="228"/>
    </location>
</feature>
<evidence type="ECO:0000313" key="5">
    <source>
        <dbReference type="Proteomes" id="UP000053890"/>
    </source>
</evidence>
<dbReference type="Gene3D" id="1.20.1250.20">
    <property type="entry name" value="MFS general substrate transporter like domains"/>
    <property type="match status" value="2"/>
</dbReference>
<evidence type="ECO:0000256" key="1">
    <source>
        <dbReference type="ARBA" id="ARBA00004141"/>
    </source>
</evidence>